<accession>A0A1C7PA28</accession>
<evidence type="ECO:0000313" key="3">
    <source>
        <dbReference type="Proteomes" id="UP000176204"/>
    </source>
</evidence>
<sequence length="167" mass="18749">MKAILIFCGLVLLVAPMMAPGFLRLRPVTAFLARTLGIGILVLYSYVMLYPTVLFRYIDDKTDYCCLIHSLQEDSFLEGRIDDLTVGKTWEQLTYLGAPQNTDHQDKIWVWVEGGKPAPLADLVASGKRGVHIQFDQQGVSFNLDTCHMQMSKKVSHLVDTDTPDSK</sequence>
<feature type="transmembrane region" description="Helical" evidence="1">
    <location>
        <begin position="35"/>
        <end position="55"/>
    </location>
</feature>
<organism evidence="2 3">
    <name type="scientific">Akkermansia glycaniphila</name>
    <dbReference type="NCBI Taxonomy" id="1679444"/>
    <lineage>
        <taxon>Bacteria</taxon>
        <taxon>Pseudomonadati</taxon>
        <taxon>Verrucomicrobiota</taxon>
        <taxon>Verrucomicrobiia</taxon>
        <taxon>Verrucomicrobiales</taxon>
        <taxon>Akkermansiaceae</taxon>
        <taxon>Akkermansia</taxon>
    </lineage>
</organism>
<evidence type="ECO:0000313" key="2">
    <source>
        <dbReference type="EMBL" id="SEI00224.1"/>
    </source>
</evidence>
<dbReference type="EMBL" id="LT629973">
    <property type="protein sequence ID" value="SEI00224.1"/>
    <property type="molecule type" value="Genomic_DNA"/>
</dbReference>
<reference evidence="3" key="1">
    <citation type="submission" date="2016-09" db="EMBL/GenBank/DDBJ databases">
        <authorList>
            <person name="Koehorst J."/>
        </authorList>
    </citation>
    <scope>NUCLEOTIDE SEQUENCE [LARGE SCALE GENOMIC DNA]</scope>
</reference>
<name>A0A1C7PA28_9BACT</name>
<proteinExistence type="predicted"/>
<protein>
    <submittedName>
        <fullName evidence="2">Uncharacterized protein</fullName>
    </submittedName>
</protein>
<evidence type="ECO:0000256" key="1">
    <source>
        <dbReference type="SAM" id="Phobius"/>
    </source>
</evidence>
<keyword evidence="1" id="KW-0472">Membrane</keyword>
<keyword evidence="1" id="KW-1133">Transmembrane helix</keyword>
<dbReference type="AlphaFoldDB" id="A0A1C7PA28"/>
<dbReference type="Proteomes" id="UP000176204">
    <property type="component" value="Chromosome I"/>
</dbReference>
<dbReference type="KEGG" id="agl:PYTT_2465"/>
<gene>
    <name evidence="2" type="ORF">PYTT_2465</name>
</gene>
<keyword evidence="3" id="KW-1185">Reference proteome</keyword>
<keyword evidence="1" id="KW-0812">Transmembrane</keyword>